<dbReference type="AlphaFoldDB" id="A0A7W6M5L8"/>
<reference evidence="2 3" key="1">
    <citation type="submission" date="2020-08" db="EMBL/GenBank/DDBJ databases">
        <title>Genomic Encyclopedia of Type Strains, Phase IV (KMG-IV): sequencing the most valuable type-strain genomes for metagenomic binning, comparative biology and taxonomic classification.</title>
        <authorList>
            <person name="Goeker M."/>
        </authorList>
    </citation>
    <scope>NUCLEOTIDE SEQUENCE [LARGE SCALE GENOMIC DNA]</scope>
    <source>
        <strain evidence="2 3">DSM 101015</strain>
    </source>
</reference>
<evidence type="ECO:0000313" key="2">
    <source>
        <dbReference type="EMBL" id="MBB4172903.1"/>
    </source>
</evidence>
<keyword evidence="3" id="KW-1185">Reference proteome</keyword>
<sequence>MNSLRVPQEEREQGYACGYAKRTLEGNGQALSPSPQTRAQSASGGCHEQK</sequence>
<name>A0A7W6M5L8_9RHOB</name>
<dbReference type="Proteomes" id="UP000565745">
    <property type="component" value="Unassembled WGS sequence"/>
</dbReference>
<evidence type="ECO:0000313" key="3">
    <source>
        <dbReference type="Proteomes" id="UP000565745"/>
    </source>
</evidence>
<dbReference type="EMBL" id="JACIFU010000001">
    <property type="protein sequence ID" value="MBB4172903.1"/>
    <property type="molecule type" value="Genomic_DNA"/>
</dbReference>
<gene>
    <name evidence="2" type="ORF">GGR93_000664</name>
</gene>
<accession>A0A7W6M5L8</accession>
<organism evidence="2 3">
    <name type="scientific">Sulfitobacter noctilucicola</name>
    <dbReference type="NCBI Taxonomy" id="1342301"/>
    <lineage>
        <taxon>Bacteria</taxon>
        <taxon>Pseudomonadati</taxon>
        <taxon>Pseudomonadota</taxon>
        <taxon>Alphaproteobacteria</taxon>
        <taxon>Rhodobacterales</taxon>
        <taxon>Roseobacteraceae</taxon>
        <taxon>Sulfitobacter</taxon>
    </lineage>
</organism>
<protein>
    <submittedName>
        <fullName evidence="2">Uncharacterized protein</fullName>
    </submittedName>
</protein>
<proteinExistence type="predicted"/>
<evidence type="ECO:0000256" key="1">
    <source>
        <dbReference type="SAM" id="MobiDB-lite"/>
    </source>
</evidence>
<feature type="compositionally biased region" description="Polar residues" evidence="1">
    <location>
        <begin position="29"/>
        <end position="43"/>
    </location>
</feature>
<comment type="caution">
    <text evidence="2">The sequence shown here is derived from an EMBL/GenBank/DDBJ whole genome shotgun (WGS) entry which is preliminary data.</text>
</comment>
<feature type="region of interest" description="Disordered" evidence="1">
    <location>
        <begin position="26"/>
        <end position="50"/>
    </location>
</feature>